<keyword evidence="3" id="KW-1185">Reference proteome</keyword>
<evidence type="ECO:0000313" key="3">
    <source>
        <dbReference type="Proteomes" id="UP000222542"/>
    </source>
</evidence>
<evidence type="ECO:0000259" key="1">
    <source>
        <dbReference type="PROSITE" id="PS50144"/>
    </source>
</evidence>
<reference evidence="2 3" key="1">
    <citation type="journal article" date="2014" name="Nat. Genet.">
        <title>Genome sequence of the hot pepper provides insights into the evolution of pungency in Capsicum species.</title>
        <authorList>
            <person name="Kim S."/>
            <person name="Park M."/>
            <person name="Yeom S.I."/>
            <person name="Kim Y.M."/>
            <person name="Lee J.M."/>
            <person name="Lee H.A."/>
            <person name="Seo E."/>
            <person name="Choi J."/>
            <person name="Cheong K."/>
            <person name="Kim K.T."/>
            <person name="Jung K."/>
            <person name="Lee G.W."/>
            <person name="Oh S.K."/>
            <person name="Bae C."/>
            <person name="Kim S.B."/>
            <person name="Lee H.Y."/>
            <person name="Kim S.Y."/>
            <person name="Kim M.S."/>
            <person name="Kang B.C."/>
            <person name="Jo Y.D."/>
            <person name="Yang H.B."/>
            <person name="Jeong H.J."/>
            <person name="Kang W.H."/>
            <person name="Kwon J.K."/>
            <person name="Shin C."/>
            <person name="Lim J.Y."/>
            <person name="Park J.H."/>
            <person name="Huh J.H."/>
            <person name="Kim J.S."/>
            <person name="Kim B.D."/>
            <person name="Cohen O."/>
            <person name="Paran I."/>
            <person name="Suh M.C."/>
            <person name="Lee S.B."/>
            <person name="Kim Y.K."/>
            <person name="Shin Y."/>
            <person name="Noh S.J."/>
            <person name="Park J."/>
            <person name="Seo Y.S."/>
            <person name="Kwon S.Y."/>
            <person name="Kim H.A."/>
            <person name="Park J.M."/>
            <person name="Kim H.J."/>
            <person name="Choi S.B."/>
            <person name="Bosland P.W."/>
            <person name="Reeves G."/>
            <person name="Jo S.H."/>
            <person name="Lee B.W."/>
            <person name="Cho H.T."/>
            <person name="Choi H.S."/>
            <person name="Lee M.S."/>
            <person name="Yu Y."/>
            <person name="Do Choi Y."/>
            <person name="Park B.S."/>
            <person name="van Deynze A."/>
            <person name="Ashrafi H."/>
            <person name="Hill T."/>
            <person name="Kim W.T."/>
            <person name="Pai H.S."/>
            <person name="Ahn H.K."/>
            <person name="Yeam I."/>
            <person name="Giovannoni J.J."/>
            <person name="Rose J.K."/>
            <person name="Sorensen I."/>
            <person name="Lee S.J."/>
            <person name="Kim R.W."/>
            <person name="Choi I.Y."/>
            <person name="Choi B.S."/>
            <person name="Lim J.S."/>
            <person name="Lee Y.H."/>
            <person name="Choi D."/>
        </authorList>
    </citation>
    <scope>NUCLEOTIDE SEQUENCE [LARGE SCALE GENOMIC DNA]</scope>
    <source>
        <strain evidence="3">cv. CM334</strain>
    </source>
</reference>
<accession>A0A2G2Z372</accession>
<dbReference type="Gene3D" id="2.60.210.10">
    <property type="entry name" value="Apoptosis, Tumor Necrosis Factor Receptor Associated Protein 2, Chain A"/>
    <property type="match status" value="2"/>
</dbReference>
<dbReference type="SUPFAM" id="SSF49599">
    <property type="entry name" value="TRAF domain-like"/>
    <property type="match status" value="1"/>
</dbReference>
<dbReference type="STRING" id="4072.A0A2G2Z372"/>
<dbReference type="InterPro" id="IPR008974">
    <property type="entry name" value="TRAF-like"/>
</dbReference>
<dbReference type="PANTHER" id="PTHR46162">
    <property type="entry name" value="TRAF-LIKE FAMILY PROTEIN"/>
    <property type="match status" value="1"/>
</dbReference>
<dbReference type="Proteomes" id="UP000222542">
    <property type="component" value="Unassembled WGS sequence"/>
</dbReference>
<dbReference type="Gramene" id="PHT76404">
    <property type="protein sequence ID" value="PHT76404"/>
    <property type="gene ID" value="T459_19926"/>
</dbReference>
<dbReference type="CDD" id="cd00121">
    <property type="entry name" value="MATH"/>
    <property type="match status" value="1"/>
</dbReference>
<comment type="caution">
    <text evidence="2">The sequence shown here is derived from an EMBL/GenBank/DDBJ whole genome shotgun (WGS) entry which is preliminary data.</text>
</comment>
<dbReference type="Pfam" id="PF22486">
    <property type="entry name" value="MATH_2"/>
    <property type="match status" value="1"/>
</dbReference>
<protein>
    <recommendedName>
        <fullName evidence="1">MATH domain-containing protein</fullName>
    </recommendedName>
</protein>
<dbReference type="InterPro" id="IPR002083">
    <property type="entry name" value="MATH/TRAF_dom"/>
</dbReference>
<organism evidence="2 3">
    <name type="scientific">Capsicum annuum</name>
    <name type="common">Capsicum pepper</name>
    <dbReference type="NCBI Taxonomy" id="4072"/>
    <lineage>
        <taxon>Eukaryota</taxon>
        <taxon>Viridiplantae</taxon>
        <taxon>Streptophyta</taxon>
        <taxon>Embryophyta</taxon>
        <taxon>Tracheophyta</taxon>
        <taxon>Spermatophyta</taxon>
        <taxon>Magnoliopsida</taxon>
        <taxon>eudicotyledons</taxon>
        <taxon>Gunneridae</taxon>
        <taxon>Pentapetalae</taxon>
        <taxon>asterids</taxon>
        <taxon>lamiids</taxon>
        <taxon>Solanales</taxon>
        <taxon>Solanaceae</taxon>
        <taxon>Solanoideae</taxon>
        <taxon>Capsiceae</taxon>
        <taxon>Capsicum</taxon>
    </lineage>
</organism>
<dbReference type="OMA" id="YFLAMAD"/>
<gene>
    <name evidence="2" type="ORF">T459_19926</name>
</gene>
<sequence length="216" mass="24952">MWAEVTVEVREDSPAHYFLKIESFTRLSESGIYKFESNEFEAAGYKWKMIIYHDGNTRENGSGHISVYLAISGTSSLLVGWEVNAIFTFFLFDQIHDNYLSVREASNGYLVDDKCVFGEEIFVFQRQAIGEFLSMVKSNNSFKREWKICNFSKLGEDWLSEVFTVGDYKWYFLPFLGAYHHSFEFIYFSILMLISCVGSSGCIQKVVLTIRGIINI</sequence>
<evidence type="ECO:0000313" key="2">
    <source>
        <dbReference type="EMBL" id="PHT76404.1"/>
    </source>
</evidence>
<dbReference type="PANTHER" id="PTHR46162:SF57">
    <property type="entry name" value="MEPRIN AND TRAF HOMOLOGY DOMAIN-CONTAINING PROTEIN _ MATH DOMAIN-CONTAINING PROTEIN"/>
    <property type="match status" value="1"/>
</dbReference>
<dbReference type="PROSITE" id="PS50144">
    <property type="entry name" value="MATH"/>
    <property type="match status" value="1"/>
</dbReference>
<name>A0A2G2Z372_CAPAN</name>
<dbReference type="AlphaFoldDB" id="A0A2G2Z372"/>
<reference evidence="2 3" key="2">
    <citation type="journal article" date="2017" name="Genome Biol.">
        <title>New reference genome sequences of hot pepper reveal the massive evolution of plant disease-resistance genes by retroduplication.</title>
        <authorList>
            <person name="Kim S."/>
            <person name="Park J."/>
            <person name="Yeom S.I."/>
            <person name="Kim Y.M."/>
            <person name="Seo E."/>
            <person name="Kim K.T."/>
            <person name="Kim M.S."/>
            <person name="Lee J.M."/>
            <person name="Cheong K."/>
            <person name="Shin H.S."/>
            <person name="Kim S.B."/>
            <person name="Han K."/>
            <person name="Lee J."/>
            <person name="Park M."/>
            <person name="Lee H.A."/>
            <person name="Lee H.Y."/>
            <person name="Lee Y."/>
            <person name="Oh S."/>
            <person name="Lee J.H."/>
            <person name="Choi E."/>
            <person name="Choi E."/>
            <person name="Lee S.E."/>
            <person name="Jeon J."/>
            <person name="Kim H."/>
            <person name="Choi G."/>
            <person name="Song H."/>
            <person name="Lee J."/>
            <person name="Lee S.C."/>
            <person name="Kwon J.K."/>
            <person name="Lee H.Y."/>
            <person name="Koo N."/>
            <person name="Hong Y."/>
            <person name="Kim R.W."/>
            <person name="Kang W.H."/>
            <person name="Huh J.H."/>
            <person name="Kang B.C."/>
            <person name="Yang T.J."/>
            <person name="Lee Y.H."/>
            <person name="Bennetzen J.L."/>
            <person name="Choi D."/>
        </authorList>
    </citation>
    <scope>NUCLEOTIDE SEQUENCE [LARGE SCALE GENOMIC DNA]</scope>
    <source>
        <strain evidence="3">cv. CM334</strain>
    </source>
</reference>
<feature type="domain" description="MATH" evidence="1">
    <location>
        <begin position="14"/>
        <end position="148"/>
    </location>
</feature>
<proteinExistence type="predicted"/>
<dbReference type="EMBL" id="AYRZ02000007">
    <property type="protein sequence ID" value="PHT76404.1"/>
    <property type="molecule type" value="Genomic_DNA"/>
</dbReference>